<dbReference type="InterPro" id="IPR003661">
    <property type="entry name" value="HisK_dim/P_dom"/>
</dbReference>
<keyword evidence="11" id="KW-0812">Transmembrane</keyword>
<dbReference type="Pfam" id="PF00072">
    <property type="entry name" value="Response_reg"/>
    <property type="match status" value="1"/>
</dbReference>
<dbReference type="SUPFAM" id="SSF47384">
    <property type="entry name" value="Homodimeric domain of signal transducing histidine kinase"/>
    <property type="match status" value="1"/>
</dbReference>
<feature type="domain" description="PAC" evidence="14">
    <location>
        <begin position="455"/>
        <end position="509"/>
    </location>
</feature>
<keyword evidence="4 9" id="KW-0597">Phosphoprotein</keyword>
<comment type="catalytic activity">
    <reaction evidence="1">
        <text>ATP + protein L-histidine = ADP + protein N-phospho-L-histidine.</text>
        <dbReference type="EC" id="2.7.13.3"/>
    </reaction>
</comment>
<evidence type="ECO:0000259" key="13">
    <source>
        <dbReference type="PROSITE" id="PS50110"/>
    </source>
</evidence>
<dbReference type="PROSITE" id="PS50110">
    <property type="entry name" value="RESPONSE_REGULATORY"/>
    <property type="match status" value="1"/>
</dbReference>
<dbReference type="CDD" id="cd17546">
    <property type="entry name" value="REC_hyHK_CKI1_RcsC-like"/>
    <property type="match status" value="1"/>
</dbReference>
<keyword evidence="10" id="KW-0175">Coiled coil</keyword>
<dbReference type="Gene3D" id="1.10.287.130">
    <property type="match status" value="1"/>
</dbReference>
<dbReference type="PANTHER" id="PTHR43047:SF63">
    <property type="entry name" value="HISTIDINE KINASE"/>
    <property type="match status" value="1"/>
</dbReference>
<dbReference type="FunFam" id="3.30.565.10:FF:000010">
    <property type="entry name" value="Sensor histidine kinase RcsC"/>
    <property type="match status" value="1"/>
</dbReference>
<dbReference type="Gene3D" id="3.40.50.2300">
    <property type="match status" value="1"/>
</dbReference>
<dbReference type="PANTHER" id="PTHR43047">
    <property type="entry name" value="TWO-COMPONENT HISTIDINE PROTEIN KINASE"/>
    <property type="match status" value="1"/>
</dbReference>
<sequence length="898" mass="99944">MNSSPTPAPEPQNIRRLQQAILGYSALTLLVVSSVVAVVSLLPLHRDLQTKQQDNLLDALNSRVRTVAEYRDRAEQIAIQIASRTTARQQLEAYKRGELELTALQQRSRNLLLDALQSNPDVAGITRLDDQHRPVIEIGKTIPTTVQTMPLHQSQQAIVWPLVMQIDNRDYIVVYAPIVNSRRNRLGTDIVLFEANKLQQIVADFEGWGKDGQLLLGTVWQNQPKFLLTRDGDTQVDSRLKTALELAGRNAIGLLPEQPRTSTVAYSAVTGGPWVLVAQVDSQVLYAPVRQQISRIGGTAIVLILLSTGGMLLLLRPLTGRITLRAEEMAEIVRNQTTALRQHRDDLEQRVEERTAQLSQEVRDRQQAEADLQAVTERLTLALKSGDLGYWQWSSVTNELFWDDRLYDLHHLPKGDLNYSIFRATVHPDDILLMEELVGQAFEGNHHENALGRSMPYEVLYRTACPDGQPNYLKGYGTAIRDQDGAVTGMLGVCFNVTQLKRAEAQLEHSNQELKRASQIKDEFLATMSHELRTPLNVMLGMTEILREEIHGAINTQQLNTLKRIENSGFHLLELINTILDLSNIAAGKMALNLEPTDVQQLCYSSLQMVQQQAQIKAIQIQTTIPTNLPAILMDRQRIRQVLISLLNNAVKFTPESGRITFTVHPQSVADTTGLCPQGYLQITVSDTGIGVAPEDIDSLFNPFVQIDSALNRRYEGTGLGLSLVKQIIKLHGGQVAVTSEVDVGSSFIVYLPWITKTPSQSKVLAPVEPKLKNSHSANVPAILLVEDDEANIMTLSNYLGAKGYRLALARNGQEAIALLPALQPKVIIMDIQMPVMDGLEATKYIRQTLEMSDIPIIALTALAMQGDRERCLNAGATEYLSKPVKLKQLESRLNLYL</sequence>
<evidence type="ECO:0000256" key="10">
    <source>
        <dbReference type="SAM" id="Coils"/>
    </source>
</evidence>
<dbReference type="SUPFAM" id="SSF52172">
    <property type="entry name" value="CheY-like"/>
    <property type="match status" value="1"/>
</dbReference>
<evidence type="ECO:0000256" key="6">
    <source>
        <dbReference type="ARBA" id="ARBA00022777"/>
    </source>
</evidence>
<comment type="similarity">
    <text evidence="2">In the N-terminal section; belongs to the phytochrome family.</text>
</comment>
<dbReference type="InterPro" id="IPR005467">
    <property type="entry name" value="His_kinase_dom"/>
</dbReference>
<feature type="coiled-coil region" evidence="10">
    <location>
        <begin position="344"/>
        <end position="378"/>
    </location>
</feature>
<dbReference type="SUPFAM" id="SSF55874">
    <property type="entry name" value="ATPase domain of HSP90 chaperone/DNA topoisomerase II/histidine kinase"/>
    <property type="match status" value="1"/>
</dbReference>
<dbReference type="GO" id="GO:0000155">
    <property type="term" value="F:phosphorelay sensor kinase activity"/>
    <property type="evidence" value="ECO:0007669"/>
    <property type="project" value="InterPro"/>
</dbReference>
<dbReference type="InterPro" id="IPR013655">
    <property type="entry name" value="PAS_fold_3"/>
</dbReference>
<evidence type="ECO:0000256" key="2">
    <source>
        <dbReference type="ARBA" id="ARBA00006402"/>
    </source>
</evidence>
<dbReference type="CDD" id="cd00082">
    <property type="entry name" value="HisKA"/>
    <property type="match status" value="1"/>
</dbReference>
<comment type="caution">
    <text evidence="15">The sequence shown here is derived from an EMBL/GenBank/DDBJ whole genome shotgun (WGS) entry which is preliminary data.</text>
</comment>
<dbReference type="InterPro" id="IPR011006">
    <property type="entry name" value="CheY-like_superfamily"/>
</dbReference>
<reference evidence="15" key="1">
    <citation type="submission" date="2020-10" db="EMBL/GenBank/DDBJ databases">
        <authorList>
            <person name="Castelo-Branco R."/>
            <person name="Eusebio N."/>
            <person name="Adriana R."/>
            <person name="Vieira A."/>
            <person name="Brugerolle De Fraissinette N."/>
            <person name="Rezende De Castro R."/>
            <person name="Schneider M.P."/>
            <person name="Vasconcelos V."/>
            <person name="Leao P.N."/>
        </authorList>
    </citation>
    <scope>NUCLEOTIDE SEQUENCE</scope>
    <source>
        <strain evidence="15">LEGE 11480</strain>
    </source>
</reference>
<dbReference type="SUPFAM" id="SSF55785">
    <property type="entry name" value="PYP-like sensor domain (PAS domain)"/>
    <property type="match status" value="1"/>
</dbReference>
<dbReference type="PROSITE" id="PS50109">
    <property type="entry name" value="HIS_KIN"/>
    <property type="match status" value="1"/>
</dbReference>
<keyword evidence="7" id="KW-0902">Two-component regulatory system</keyword>
<evidence type="ECO:0000259" key="14">
    <source>
        <dbReference type="PROSITE" id="PS50113"/>
    </source>
</evidence>
<evidence type="ECO:0000256" key="9">
    <source>
        <dbReference type="PROSITE-ProRule" id="PRU00169"/>
    </source>
</evidence>
<dbReference type="EC" id="2.7.13.3" evidence="3"/>
<feature type="transmembrane region" description="Helical" evidence="11">
    <location>
        <begin position="296"/>
        <end position="315"/>
    </location>
</feature>
<evidence type="ECO:0000256" key="3">
    <source>
        <dbReference type="ARBA" id="ARBA00012438"/>
    </source>
</evidence>
<dbReference type="InterPro" id="IPR003594">
    <property type="entry name" value="HATPase_dom"/>
</dbReference>
<evidence type="ECO:0000313" key="15">
    <source>
        <dbReference type="EMBL" id="MBE9029332.1"/>
    </source>
</evidence>
<proteinExistence type="inferred from homology"/>
<evidence type="ECO:0000313" key="16">
    <source>
        <dbReference type="Proteomes" id="UP000625316"/>
    </source>
</evidence>
<keyword evidence="6" id="KW-0418">Kinase</keyword>
<keyword evidence="11" id="KW-1133">Transmembrane helix</keyword>
<feature type="modified residue" description="4-aspartylphosphate" evidence="9">
    <location>
        <position position="831"/>
    </location>
</feature>
<dbReference type="Gene3D" id="2.10.70.100">
    <property type="match status" value="1"/>
</dbReference>
<dbReference type="AlphaFoldDB" id="A0A928VMW5"/>
<protein>
    <recommendedName>
        <fullName evidence="8">Circadian input-output histidine kinase CikA</fullName>
        <ecNumber evidence="3">2.7.13.3</ecNumber>
    </recommendedName>
</protein>
<dbReference type="InterPro" id="IPR000700">
    <property type="entry name" value="PAS-assoc_C"/>
</dbReference>
<dbReference type="SMART" id="SM00387">
    <property type="entry name" value="HATPase_c"/>
    <property type="match status" value="1"/>
</dbReference>
<dbReference type="GO" id="GO:0005886">
    <property type="term" value="C:plasma membrane"/>
    <property type="evidence" value="ECO:0007669"/>
    <property type="project" value="TreeGrafter"/>
</dbReference>
<dbReference type="Gene3D" id="3.30.450.20">
    <property type="entry name" value="PAS domain"/>
    <property type="match status" value="1"/>
</dbReference>
<dbReference type="EMBL" id="JADEXQ010000014">
    <property type="protein sequence ID" value="MBE9029332.1"/>
    <property type="molecule type" value="Genomic_DNA"/>
</dbReference>
<evidence type="ECO:0000256" key="7">
    <source>
        <dbReference type="ARBA" id="ARBA00023012"/>
    </source>
</evidence>
<dbReference type="CDD" id="cd16922">
    <property type="entry name" value="HATPase_EvgS-ArcB-TorS-like"/>
    <property type="match status" value="1"/>
</dbReference>
<organism evidence="15 16">
    <name type="scientific">Romeriopsis navalis LEGE 11480</name>
    <dbReference type="NCBI Taxonomy" id="2777977"/>
    <lineage>
        <taxon>Bacteria</taxon>
        <taxon>Bacillati</taxon>
        <taxon>Cyanobacteriota</taxon>
        <taxon>Cyanophyceae</taxon>
        <taxon>Leptolyngbyales</taxon>
        <taxon>Leptolyngbyaceae</taxon>
        <taxon>Romeriopsis</taxon>
        <taxon>Romeriopsis navalis</taxon>
    </lineage>
</organism>
<feature type="domain" description="Response regulatory" evidence="13">
    <location>
        <begin position="782"/>
        <end position="898"/>
    </location>
</feature>
<dbReference type="PRINTS" id="PR00344">
    <property type="entry name" value="BCTRLSENSOR"/>
</dbReference>
<dbReference type="PROSITE" id="PS50113">
    <property type="entry name" value="PAC"/>
    <property type="match status" value="1"/>
</dbReference>
<dbReference type="InterPro" id="IPR036097">
    <property type="entry name" value="HisK_dim/P_sf"/>
</dbReference>
<dbReference type="Proteomes" id="UP000625316">
    <property type="component" value="Unassembled WGS sequence"/>
</dbReference>
<accession>A0A928VMW5</accession>
<keyword evidence="5" id="KW-0808">Transferase</keyword>
<dbReference type="SMART" id="SM00388">
    <property type="entry name" value="HisKA"/>
    <property type="match status" value="1"/>
</dbReference>
<keyword evidence="11" id="KW-0472">Membrane</keyword>
<dbReference type="Pfam" id="PF02518">
    <property type="entry name" value="HATPase_c"/>
    <property type="match status" value="1"/>
</dbReference>
<dbReference type="InterPro" id="IPR035965">
    <property type="entry name" value="PAS-like_dom_sf"/>
</dbReference>
<dbReference type="GO" id="GO:0009927">
    <property type="term" value="F:histidine phosphotransfer kinase activity"/>
    <property type="evidence" value="ECO:0007669"/>
    <property type="project" value="TreeGrafter"/>
</dbReference>
<name>A0A928VMW5_9CYAN</name>
<dbReference type="RefSeq" id="WP_264324150.1">
    <property type="nucleotide sequence ID" value="NZ_JADEXQ010000014.1"/>
</dbReference>
<dbReference type="Pfam" id="PF00512">
    <property type="entry name" value="HisKA"/>
    <property type="match status" value="1"/>
</dbReference>
<dbReference type="Pfam" id="PF08447">
    <property type="entry name" value="PAS_3"/>
    <property type="match status" value="1"/>
</dbReference>
<evidence type="ECO:0000259" key="12">
    <source>
        <dbReference type="PROSITE" id="PS50109"/>
    </source>
</evidence>
<feature type="transmembrane region" description="Helical" evidence="11">
    <location>
        <begin position="21"/>
        <end position="44"/>
    </location>
</feature>
<dbReference type="Gene3D" id="3.30.565.10">
    <property type="entry name" value="Histidine kinase-like ATPase, C-terminal domain"/>
    <property type="match status" value="1"/>
</dbReference>
<keyword evidence="16" id="KW-1185">Reference proteome</keyword>
<evidence type="ECO:0000256" key="11">
    <source>
        <dbReference type="SAM" id="Phobius"/>
    </source>
</evidence>
<evidence type="ECO:0000256" key="4">
    <source>
        <dbReference type="ARBA" id="ARBA00022553"/>
    </source>
</evidence>
<dbReference type="SMART" id="SM00448">
    <property type="entry name" value="REC"/>
    <property type="match status" value="1"/>
</dbReference>
<feature type="domain" description="Histidine kinase" evidence="12">
    <location>
        <begin position="527"/>
        <end position="756"/>
    </location>
</feature>
<evidence type="ECO:0000256" key="1">
    <source>
        <dbReference type="ARBA" id="ARBA00000085"/>
    </source>
</evidence>
<dbReference type="InterPro" id="IPR001789">
    <property type="entry name" value="Sig_transdc_resp-reg_receiver"/>
</dbReference>
<gene>
    <name evidence="15" type="ORF">IQ266_06090</name>
</gene>
<dbReference type="InterPro" id="IPR004358">
    <property type="entry name" value="Sig_transdc_His_kin-like_C"/>
</dbReference>
<evidence type="ECO:0000256" key="5">
    <source>
        <dbReference type="ARBA" id="ARBA00022679"/>
    </source>
</evidence>
<dbReference type="InterPro" id="IPR036890">
    <property type="entry name" value="HATPase_C_sf"/>
</dbReference>
<evidence type="ECO:0000256" key="8">
    <source>
        <dbReference type="ARBA" id="ARBA00074306"/>
    </source>
</evidence>